<proteinExistence type="inferred from homology"/>
<organism evidence="4 5">
    <name type="scientific">Nocardia ninae NBRC 108245</name>
    <dbReference type="NCBI Taxonomy" id="1210091"/>
    <lineage>
        <taxon>Bacteria</taxon>
        <taxon>Bacillati</taxon>
        <taxon>Actinomycetota</taxon>
        <taxon>Actinomycetes</taxon>
        <taxon>Mycobacteriales</taxon>
        <taxon>Nocardiaceae</taxon>
        <taxon>Nocardia</taxon>
    </lineage>
</organism>
<dbReference type="PANTHER" id="PTHR13078:SF56">
    <property type="entry name" value="PEROXISOMAL MULTIFUNCTIONAL ENZYME TYPE 2"/>
    <property type="match status" value="1"/>
</dbReference>
<dbReference type="PANTHER" id="PTHR13078">
    <property type="entry name" value="PEROXISOMAL MULTIFUNCTIONAL ENZYME TYPE 2-RELATED"/>
    <property type="match status" value="1"/>
</dbReference>
<reference evidence="4 5" key="1">
    <citation type="submission" date="2019-07" db="EMBL/GenBank/DDBJ databases">
        <title>Whole genome shotgun sequence of Nocardia ninae NBRC 108245.</title>
        <authorList>
            <person name="Hosoyama A."/>
            <person name="Uohara A."/>
            <person name="Ohji S."/>
            <person name="Ichikawa N."/>
        </authorList>
    </citation>
    <scope>NUCLEOTIDE SEQUENCE [LARGE SCALE GENOMIC DNA]</scope>
    <source>
        <strain evidence="4 5">NBRC 108245</strain>
    </source>
</reference>
<dbReference type="GO" id="GO:0044594">
    <property type="term" value="F:17-beta-hydroxysteroid dehydrogenase (NAD+) activity"/>
    <property type="evidence" value="ECO:0007669"/>
    <property type="project" value="TreeGrafter"/>
</dbReference>
<dbReference type="GO" id="GO:0004300">
    <property type="term" value="F:enoyl-CoA hydratase activity"/>
    <property type="evidence" value="ECO:0007669"/>
    <property type="project" value="TreeGrafter"/>
</dbReference>
<dbReference type="EMBL" id="BJXA01000074">
    <property type="protein sequence ID" value="GEM42642.1"/>
    <property type="molecule type" value="Genomic_DNA"/>
</dbReference>
<accession>A0A511MPX8</accession>
<sequence length="328" mass="35954">MGNDATAERPDETQGAALVCMPERGNSRGTPAAVPDGTTFNLDRLGSWGARDRFEVDRARTIAYAAATNDPIRQHLDGVYAPPVFAVVPITVMMADAAMSVVPDDLMLRILHGKHDFRFHRPIEPGELLEVRARPVGIEGKSSGVVVTSHIETYSVRGGDLVNEQYFVGFFRGGRFDGARGEPSPAHSFEENLRDREPDFVTDQTFDADQTFRYARAAGDPMPIHLVDEFAKAMGLPGIIIHGLCTIAFVSHALITRISPDDPTRLKRLAVRLSSPAFPGQTITTATWAAGHRDGRDRYAFETSSDSDRFVIQDGLAEFEPAIDKETT</sequence>
<dbReference type="Pfam" id="PF01575">
    <property type="entry name" value="MaoC_dehydratas"/>
    <property type="match status" value="1"/>
</dbReference>
<dbReference type="Pfam" id="PF22622">
    <property type="entry name" value="MFE-2_hydrat-2_N"/>
    <property type="match status" value="1"/>
</dbReference>
<evidence type="ECO:0000313" key="4">
    <source>
        <dbReference type="EMBL" id="GEM42642.1"/>
    </source>
</evidence>
<evidence type="ECO:0000259" key="3">
    <source>
        <dbReference type="Pfam" id="PF22622"/>
    </source>
</evidence>
<protein>
    <recommendedName>
        <fullName evidence="6">Dehydratase</fullName>
    </recommendedName>
</protein>
<feature type="domain" description="Peroxisomal multifunctional enzyme type 2-like N-terminal" evidence="3">
    <location>
        <begin position="78"/>
        <end position="173"/>
    </location>
</feature>
<dbReference type="RefSeq" id="WP_246181260.1">
    <property type="nucleotide sequence ID" value="NZ_BJXA01000074.1"/>
</dbReference>
<dbReference type="AlphaFoldDB" id="A0A511MPX8"/>
<dbReference type="Proteomes" id="UP000321424">
    <property type="component" value="Unassembled WGS sequence"/>
</dbReference>
<gene>
    <name evidence="4" type="ORF">NN4_71610</name>
</gene>
<name>A0A511MPX8_9NOCA</name>
<dbReference type="InterPro" id="IPR054357">
    <property type="entry name" value="MFE-2_N"/>
</dbReference>
<dbReference type="SUPFAM" id="SSF54637">
    <property type="entry name" value="Thioesterase/thiol ester dehydrase-isomerase"/>
    <property type="match status" value="2"/>
</dbReference>
<evidence type="ECO:0008006" key="6">
    <source>
        <dbReference type="Google" id="ProtNLM"/>
    </source>
</evidence>
<comment type="caution">
    <text evidence="4">The sequence shown here is derived from an EMBL/GenBank/DDBJ whole genome shotgun (WGS) entry which is preliminary data.</text>
</comment>
<evidence type="ECO:0000256" key="1">
    <source>
        <dbReference type="ARBA" id="ARBA00005254"/>
    </source>
</evidence>
<dbReference type="GO" id="GO:0003857">
    <property type="term" value="F:(3S)-3-hydroxyacyl-CoA dehydrogenase (NAD+) activity"/>
    <property type="evidence" value="ECO:0007669"/>
    <property type="project" value="TreeGrafter"/>
</dbReference>
<dbReference type="InterPro" id="IPR029069">
    <property type="entry name" value="HotDog_dom_sf"/>
</dbReference>
<dbReference type="GO" id="GO:0006635">
    <property type="term" value="P:fatty acid beta-oxidation"/>
    <property type="evidence" value="ECO:0007669"/>
    <property type="project" value="TreeGrafter"/>
</dbReference>
<comment type="similarity">
    <text evidence="1">Belongs to the enoyl-CoA hydratase/isomerase family.</text>
</comment>
<dbReference type="Gene3D" id="3.10.129.10">
    <property type="entry name" value="Hotdog Thioesterase"/>
    <property type="match status" value="1"/>
</dbReference>
<dbReference type="CDD" id="cd03441">
    <property type="entry name" value="R_hydratase_like"/>
    <property type="match status" value="1"/>
</dbReference>
<dbReference type="InterPro" id="IPR002539">
    <property type="entry name" value="MaoC-like_dom"/>
</dbReference>
<evidence type="ECO:0000313" key="5">
    <source>
        <dbReference type="Proteomes" id="UP000321424"/>
    </source>
</evidence>
<evidence type="ECO:0000259" key="2">
    <source>
        <dbReference type="Pfam" id="PF01575"/>
    </source>
</evidence>
<keyword evidence="5" id="KW-1185">Reference proteome</keyword>
<feature type="domain" description="MaoC-like" evidence="2">
    <location>
        <begin position="194"/>
        <end position="304"/>
    </location>
</feature>